<dbReference type="Gene3D" id="3.40.50.720">
    <property type="entry name" value="NAD(P)-binding Rossmann-like Domain"/>
    <property type="match status" value="1"/>
</dbReference>
<dbReference type="PANTHER" id="PTHR44196">
    <property type="entry name" value="DEHYDROGENASE/REDUCTASE SDR FAMILY MEMBER 7B"/>
    <property type="match status" value="1"/>
</dbReference>
<evidence type="ECO:0000313" key="5">
    <source>
        <dbReference type="Proteomes" id="UP000184184"/>
    </source>
</evidence>
<dbReference type="SUPFAM" id="SSF51735">
    <property type="entry name" value="NAD(P)-binding Rossmann-fold domains"/>
    <property type="match status" value="1"/>
</dbReference>
<dbReference type="Pfam" id="PF00106">
    <property type="entry name" value="adh_short"/>
    <property type="match status" value="1"/>
</dbReference>
<dbReference type="InterPro" id="IPR036291">
    <property type="entry name" value="NAD(P)-bd_dom_sf"/>
</dbReference>
<evidence type="ECO:0000313" key="4">
    <source>
        <dbReference type="EMBL" id="SHN20574.1"/>
    </source>
</evidence>
<sequence>MNKLKGKHILITGASSGIGEALAYRVAEKEAIPILIARSEEKLASISKQMEDHFHIKARYYSVDITDRAQWSNVLEEILRSVQTIDVLINNAGIGYFETFESSDWKQVDNMLRLNLDALYYTTYRLLPIMKKQTPAHIINIGSQAGKVATPKAAIYSATKASVISFSNALRIELKNRIYVTSVNLGPVKTAFFETADPTGRYQSNVAKYMLNPDEVSTKIIKHLFTGKREINLPFWMHVGSRVYQFFPRLMEFILKTAFNKK</sequence>
<dbReference type="STRING" id="1027249.SAMN05216179_2497"/>
<evidence type="ECO:0000256" key="1">
    <source>
        <dbReference type="ARBA" id="ARBA00006484"/>
    </source>
</evidence>
<evidence type="ECO:0000256" key="2">
    <source>
        <dbReference type="ARBA" id="ARBA00023002"/>
    </source>
</evidence>
<dbReference type="RefSeq" id="WP_073202162.1">
    <property type="nucleotide sequence ID" value="NZ_FRCZ01000004.1"/>
</dbReference>
<proteinExistence type="inferred from homology"/>
<dbReference type="PANTHER" id="PTHR44196:SF1">
    <property type="entry name" value="DEHYDROGENASE_REDUCTASE SDR FAMILY MEMBER 7B"/>
    <property type="match status" value="1"/>
</dbReference>
<dbReference type="InterPro" id="IPR020904">
    <property type="entry name" value="Sc_DH/Rdtase_CS"/>
</dbReference>
<keyword evidence="2" id="KW-0560">Oxidoreductase</keyword>
<dbReference type="PROSITE" id="PS00061">
    <property type="entry name" value="ADH_SHORT"/>
    <property type="match status" value="1"/>
</dbReference>
<dbReference type="InterPro" id="IPR002347">
    <property type="entry name" value="SDR_fam"/>
</dbReference>
<dbReference type="EMBL" id="FRCZ01000004">
    <property type="protein sequence ID" value="SHN20574.1"/>
    <property type="molecule type" value="Genomic_DNA"/>
</dbReference>
<reference evidence="4 5" key="1">
    <citation type="submission" date="2016-11" db="EMBL/GenBank/DDBJ databases">
        <authorList>
            <person name="Jaros S."/>
            <person name="Januszkiewicz K."/>
            <person name="Wedrychowicz H."/>
        </authorList>
    </citation>
    <scope>NUCLEOTIDE SEQUENCE [LARGE SCALE GENOMIC DNA]</scope>
    <source>
        <strain evidence="4 5">CGMCC 1.10681</strain>
    </source>
</reference>
<dbReference type="OrthoDB" id="9793345at2"/>
<keyword evidence="5" id="KW-1185">Reference proteome</keyword>
<dbReference type="GO" id="GO:0016491">
    <property type="term" value="F:oxidoreductase activity"/>
    <property type="evidence" value="ECO:0007669"/>
    <property type="project" value="UniProtKB-KW"/>
</dbReference>
<evidence type="ECO:0008006" key="6">
    <source>
        <dbReference type="Google" id="ProtNLM"/>
    </source>
</evidence>
<evidence type="ECO:0000256" key="3">
    <source>
        <dbReference type="RuleBase" id="RU000363"/>
    </source>
</evidence>
<dbReference type="Proteomes" id="UP000184184">
    <property type="component" value="Unassembled WGS sequence"/>
</dbReference>
<dbReference type="PRINTS" id="PR00080">
    <property type="entry name" value="SDRFAMILY"/>
</dbReference>
<dbReference type="AlphaFoldDB" id="A0A1M7PT27"/>
<dbReference type="PIRSF" id="PIRSF000126">
    <property type="entry name" value="11-beta-HSD1"/>
    <property type="match status" value="1"/>
</dbReference>
<gene>
    <name evidence="4" type="ORF">SAMN05216179_2497</name>
</gene>
<organism evidence="4 5">
    <name type="scientific">Gracilibacillus kekensis</name>
    <dbReference type="NCBI Taxonomy" id="1027249"/>
    <lineage>
        <taxon>Bacteria</taxon>
        <taxon>Bacillati</taxon>
        <taxon>Bacillota</taxon>
        <taxon>Bacilli</taxon>
        <taxon>Bacillales</taxon>
        <taxon>Bacillaceae</taxon>
        <taxon>Gracilibacillus</taxon>
    </lineage>
</organism>
<name>A0A1M7PT27_9BACI</name>
<protein>
    <recommendedName>
        <fullName evidence="6">Short-chain dehydrogenase</fullName>
    </recommendedName>
</protein>
<dbReference type="PRINTS" id="PR00081">
    <property type="entry name" value="GDHRDH"/>
</dbReference>
<comment type="similarity">
    <text evidence="1 3">Belongs to the short-chain dehydrogenases/reductases (SDR) family.</text>
</comment>
<accession>A0A1M7PT27</accession>
<dbReference type="GO" id="GO:0016020">
    <property type="term" value="C:membrane"/>
    <property type="evidence" value="ECO:0007669"/>
    <property type="project" value="TreeGrafter"/>
</dbReference>